<reference evidence="2" key="1">
    <citation type="journal article" date="2010" name="BMC Genomics">
        <title>Genomes of three tomato pathogens within the Ralstonia solanacearum species complex reveal significant evolutionary divergence.</title>
        <authorList>
            <person name="Remenant B."/>
            <person name="Coupat-Goutaland B."/>
            <person name="Guidot A."/>
            <person name="Cellier G."/>
            <person name="Wicker E."/>
            <person name="Allen C."/>
            <person name="Fegan M."/>
            <person name="Pruvost O."/>
            <person name="Elbaz M."/>
            <person name="Calteau A."/>
            <person name="Salvignol G."/>
            <person name="Mornico D."/>
            <person name="Mangenot S."/>
            <person name="Barbe V."/>
            <person name="Medigue C."/>
            <person name="Prior P."/>
        </authorList>
    </citation>
    <scope>NUCLEOTIDE SEQUENCE [LARGE SCALE GENOMIC DNA]</scope>
    <source>
        <strain evidence="2">CFBP2957</strain>
        <plasmid evidence="2">RCFBPv3_mp</plasmid>
    </source>
</reference>
<keyword evidence="2" id="KW-0614">Plasmid</keyword>
<dbReference type="EMBL" id="FP885907">
    <property type="protein sequence ID" value="CBJ54321.1"/>
    <property type="molecule type" value="Genomic_DNA"/>
</dbReference>
<evidence type="ECO:0000313" key="2">
    <source>
        <dbReference type="EMBL" id="CBJ54321.1"/>
    </source>
</evidence>
<proteinExistence type="predicted"/>
<sequence>MTDIEWTAMQPLPPHPAMRGRRRECHLREAVNA</sequence>
<reference evidence="2" key="2">
    <citation type="submission" date="2010-02" db="EMBL/GenBank/DDBJ databases">
        <authorList>
            <person name="Genoscope - CEA"/>
        </authorList>
    </citation>
    <scope>NUCLEOTIDE SEQUENCE</scope>
    <source>
        <strain evidence="2">CFBP2957</strain>
        <plasmid evidence="2">RCFBPv3_mp</plasmid>
    </source>
</reference>
<name>D8P5Y5_RALSL</name>
<dbReference type="AlphaFoldDB" id="D8P5Y5"/>
<gene>
    <name evidence="2" type="ORF">RCFBP_mp30235</name>
</gene>
<evidence type="ECO:0000256" key="1">
    <source>
        <dbReference type="SAM" id="MobiDB-lite"/>
    </source>
</evidence>
<protein>
    <submittedName>
        <fullName evidence="2">Transposase</fullName>
    </submittedName>
</protein>
<geneLocation type="plasmid" evidence="2">
    <name>RCFBPv3_mp</name>
</geneLocation>
<feature type="region of interest" description="Disordered" evidence="1">
    <location>
        <begin position="1"/>
        <end position="33"/>
    </location>
</feature>
<accession>D8P5Y5</accession>
<organism evidence="2">
    <name type="scientific">Ralstonia solanacearum CFBP2957</name>
    <dbReference type="NCBI Taxonomy" id="859656"/>
    <lineage>
        <taxon>Bacteria</taxon>
        <taxon>Pseudomonadati</taxon>
        <taxon>Pseudomonadota</taxon>
        <taxon>Betaproteobacteria</taxon>
        <taxon>Burkholderiales</taxon>
        <taxon>Burkholderiaceae</taxon>
        <taxon>Ralstonia</taxon>
        <taxon>Ralstonia solanacearum species complex</taxon>
    </lineage>
</organism>